<reference evidence="7" key="1">
    <citation type="submission" date="2017-10" db="EMBL/GenBank/DDBJ databases">
        <title>Whole genome sequencing of various Bordetella species.</title>
        <authorList>
            <person name="Weigand M.R."/>
            <person name="Loparev V."/>
            <person name="Peng Y."/>
            <person name="Bowden K.E."/>
            <person name="Tondella M.L."/>
            <person name="Williams M.M."/>
        </authorList>
    </citation>
    <scope>NUCLEOTIDE SEQUENCE [LARGE SCALE GENOMIC DNA]</scope>
    <source>
        <strain evidence="7">H720</strain>
    </source>
</reference>
<keyword evidence="3 5" id="KW-1133">Transmembrane helix</keyword>
<dbReference type="GeneID" id="92997150"/>
<comment type="subcellular location">
    <subcellularLocation>
        <location evidence="1">Cell membrane</location>
        <topology evidence="1">Multi-pass membrane protein</topology>
    </subcellularLocation>
</comment>
<dbReference type="RefSeq" id="WP_048939890.1">
    <property type="nucleotide sequence ID" value="NZ_CP012077.1"/>
</dbReference>
<evidence type="ECO:0000313" key="6">
    <source>
        <dbReference type="EMBL" id="AZW15813.1"/>
    </source>
</evidence>
<dbReference type="GO" id="GO:0005524">
    <property type="term" value="F:ATP binding"/>
    <property type="evidence" value="ECO:0007669"/>
    <property type="project" value="InterPro"/>
</dbReference>
<evidence type="ECO:0000313" key="7">
    <source>
        <dbReference type="Proteomes" id="UP000282741"/>
    </source>
</evidence>
<evidence type="ECO:0000256" key="5">
    <source>
        <dbReference type="SAM" id="Phobius"/>
    </source>
</evidence>
<sequence>MLMCLIKPSRLHIIFLHRFAALTLLLVLLHQSMIAASAYFLTEAIGQLQAGQAFQLSLLLYFASMILPFVPGCLSYVTMQAWANAAHARLLRMFELRFQGRTARYRDAASREEVDSVVSRNAFSATFGYIAHIYGFASFSLNSLLSLVVIAYLLPPGIWQGYVISVIACAAVIAVFNPGISRLSETSQAGLAGYGHILGRFWSNVTLGNRHNLAHWQAQAGTTGRLYYRSLIRLEWLKQSSNFLLGLVTLIPTSYLIYETVTAPDIEPALIAATLVNLTRIFHILNSLGALVYQILEFGAADAAFKYLLKAARLTEVPPAGSPAIAGIRINDVPVADPRASASAIQAAKQGRFTVRGPNGSGKSTFLLELKGANPDQVFYLPSSFEQLVWQGKQDGLSTGQRMMRILAEIRQMDEVKVLLLDEWDANLDQENTRLADDFLDALAREKVVVEVRH</sequence>
<evidence type="ECO:0000256" key="3">
    <source>
        <dbReference type="ARBA" id="ARBA00022989"/>
    </source>
</evidence>
<gene>
    <name evidence="6" type="ORF">CS347_02960</name>
</gene>
<dbReference type="Gene3D" id="3.40.50.300">
    <property type="entry name" value="P-loop containing nucleotide triphosphate hydrolases"/>
    <property type="match status" value="1"/>
</dbReference>
<keyword evidence="4 5" id="KW-0472">Membrane</keyword>
<dbReference type="SUPFAM" id="SSF52540">
    <property type="entry name" value="P-loop containing nucleoside triphosphate hydrolases"/>
    <property type="match status" value="1"/>
</dbReference>
<proteinExistence type="predicted"/>
<keyword evidence="2 5" id="KW-0812">Transmembrane</keyword>
<feature type="transmembrane region" description="Helical" evidence="5">
    <location>
        <begin position="159"/>
        <end position="176"/>
    </location>
</feature>
<dbReference type="InterPro" id="IPR027417">
    <property type="entry name" value="P-loop_NTPase"/>
</dbReference>
<dbReference type="CDD" id="cd00267">
    <property type="entry name" value="ABC_ATPase"/>
    <property type="match status" value="1"/>
</dbReference>
<dbReference type="EMBL" id="CP024172">
    <property type="protein sequence ID" value="AZW15813.1"/>
    <property type="molecule type" value="Genomic_DNA"/>
</dbReference>
<dbReference type="SUPFAM" id="SSF90123">
    <property type="entry name" value="ABC transporter transmembrane region"/>
    <property type="match status" value="1"/>
</dbReference>
<name>A0AAN1RTN0_9BORD</name>
<dbReference type="InterPro" id="IPR036640">
    <property type="entry name" value="ABC1_TM_sf"/>
</dbReference>
<dbReference type="AlphaFoldDB" id="A0AAN1RTN0"/>
<organism evidence="6 7">
    <name type="scientific">Bordetella hinzii</name>
    <dbReference type="NCBI Taxonomy" id="103855"/>
    <lineage>
        <taxon>Bacteria</taxon>
        <taxon>Pseudomonadati</taxon>
        <taxon>Pseudomonadota</taxon>
        <taxon>Betaproteobacteria</taxon>
        <taxon>Burkholderiales</taxon>
        <taxon>Alcaligenaceae</taxon>
        <taxon>Bordetella</taxon>
    </lineage>
</organism>
<evidence type="ECO:0000256" key="1">
    <source>
        <dbReference type="ARBA" id="ARBA00004651"/>
    </source>
</evidence>
<accession>A0AAN1RTN0</accession>
<evidence type="ECO:0000256" key="4">
    <source>
        <dbReference type="ARBA" id="ARBA00023136"/>
    </source>
</evidence>
<dbReference type="Proteomes" id="UP000282741">
    <property type="component" value="Chromosome"/>
</dbReference>
<feature type="transmembrane region" description="Helical" evidence="5">
    <location>
        <begin position="60"/>
        <end position="83"/>
    </location>
</feature>
<protein>
    <submittedName>
        <fullName evidence="6">Uncharacterized protein</fullName>
    </submittedName>
</protein>
<evidence type="ECO:0000256" key="2">
    <source>
        <dbReference type="ARBA" id="ARBA00022692"/>
    </source>
</evidence>
<dbReference type="GO" id="GO:0005886">
    <property type="term" value="C:plasma membrane"/>
    <property type="evidence" value="ECO:0007669"/>
    <property type="project" value="UniProtKB-SubCell"/>
</dbReference>
<feature type="transmembrane region" description="Helical" evidence="5">
    <location>
        <begin position="129"/>
        <end position="153"/>
    </location>
</feature>